<accession>A0A8C6YVG7</accession>
<reference evidence="3" key="1">
    <citation type="submission" date="2025-08" db="UniProtKB">
        <authorList>
            <consortium name="Ensembl"/>
        </authorList>
    </citation>
    <scope>IDENTIFICATION</scope>
</reference>
<feature type="region of interest" description="Disordered" evidence="1">
    <location>
        <begin position="96"/>
        <end position="115"/>
    </location>
</feature>
<dbReference type="PANTHER" id="PTHR21553">
    <property type="entry name" value="ALMS1-RELATED"/>
    <property type="match status" value="1"/>
</dbReference>
<dbReference type="Ensembl" id="ENSNPET00000003026.1">
    <property type="protein sequence ID" value="ENSNPEP00000002969.1"/>
    <property type="gene ID" value="ENSNPEG00000002285.1"/>
</dbReference>
<dbReference type="PANTHER" id="PTHR21553:SF24">
    <property type="entry name" value="(E2-INDEPENDENT) E3 UBIQUITIN-CONJUGATING ENZYME FATS"/>
    <property type="match status" value="1"/>
</dbReference>
<evidence type="ECO:0000259" key="2">
    <source>
        <dbReference type="Pfam" id="PF17730"/>
    </source>
</evidence>
<gene>
    <name evidence="3" type="primary">CUNH10orf90</name>
</gene>
<dbReference type="InterPro" id="IPR041179">
    <property type="entry name" value="C10orf90_N"/>
</dbReference>
<dbReference type="GO" id="GO:0005829">
    <property type="term" value="C:cytosol"/>
    <property type="evidence" value="ECO:0007669"/>
    <property type="project" value="TreeGrafter"/>
</dbReference>
<dbReference type="Pfam" id="PF17730">
    <property type="entry name" value="Centro_C10orf90"/>
    <property type="match status" value="1"/>
</dbReference>
<proteinExistence type="predicted"/>
<dbReference type="AlphaFoldDB" id="A0A8C6YVG7"/>
<dbReference type="Proteomes" id="UP000694420">
    <property type="component" value="Unplaced"/>
</dbReference>
<protein>
    <recommendedName>
        <fullName evidence="2">Centrosomal protein C10orf90 N-terminal domain-containing protein</fullName>
    </recommendedName>
</protein>
<feature type="domain" description="Centrosomal protein C10orf90 N-terminal" evidence="2">
    <location>
        <begin position="96"/>
        <end position="422"/>
    </location>
</feature>
<feature type="region of interest" description="Disordered" evidence="1">
    <location>
        <begin position="1"/>
        <end position="35"/>
    </location>
</feature>
<evidence type="ECO:0000313" key="3">
    <source>
        <dbReference type="Ensembl" id="ENSNPEP00000002969.1"/>
    </source>
</evidence>
<dbReference type="GO" id="GO:0046599">
    <property type="term" value="P:regulation of centriole replication"/>
    <property type="evidence" value="ECO:0007669"/>
    <property type="project" value="TreeGrafter"/>
</dbReference>
<feature type="compositionally biased region" description="Basic and acidic residues" evidence="1">
    <location>
        <begin position="367"/>
        <end position="382"/>
    </location>
</feature>
<dbReference type="GO" id="GO:0005814">
    <property type="term" value="C:centriole"/>
    <property type="evidence" value="ECO:0007669"/>
    <property type="project" value="TreeGrafter"/>
</dbReference>
<feature type="compositionally biased region" description="Polar residues" evidence="1">
    <location>
        <begin position="352"/>
        <end position="365"/>
    </location>
</feature>
<name>A0A8C6YVG7_NOTPE</name>
<sequence length="552" mass="60900">MASSRVISRMTDKSKGNGPALPMGMGADPTQRTVADPGLLNIHSTSTWLPSRSGTRASLDAVVAHPDSRVTEEDRCPRQQRGFTSITVTARRVGGPVASEAGPLPHGTPLPSRGSPANLSITSLKVSESCSGLHDKPQDQLFDSANEETIEVPRGSSRREAAPLSFTSCVHLRLSQQCPSTIYYLDKSLHVCIDQPQIKHQKVHRSALSFRINCSSSRLTADGVDGIANGEPLEEILKSKLLGENKTPLRASWSADIIQNNVIKKHTTDEGYLGTKHPSKSACPPQVPAVVDIPTGPNNVIVVKKESNKQSGSNRTMLSIWLPRPSNEAGKGIFRGSNRKQCAMGMSCPTAPASQEEPTAASIGSSPRRDPSRGTSRSKESRPPCFPRPKLSLSESMCNIKTLSRIILEANIPGQNQFLQGEEALEIHKPRFLSRSRARLQRLEHKVQLRKAQQSDAPARTRAALLLHKLSSTSFSGKKRQYTIPHPLSDNLFKPKERFIPEKEMHMRSKRIYDNLPEVKKKQEEKQKRVILQSNRLRVELFKKVMVACECK</sequence>
<organism evidence="3 4">
    <name type="scientific">Nothoprocta perdicaria</name>
    <name type="common">Chilean tinamou</name>
    <name type="synonym">Crypturus perdicarius</name>
    <dbReference type="NCBI Taxonomy" id="30464"/>
    <lineage>
        <taxon>Eukaryota</taxon>
        <taxon>Metazoa</taxon>
        <taxon>Chordata</taxon>
        <taxon>Craniata</taxon>
        <taxon>Vertebrata</taxon>
        <taxon>Euteleostomi</taxon>
        <taxon>Archelosauria</taxon>
        <taxon>Archosauria</taxon>
        <taxon>Dinosauria</taxon>
        <taxon>Saurischia</taxon>
        <taxon>Theropoda</taxon>
        <taxon>Coelurosauria</taxon>
        <taxon>Aves</taxon>
        <taxon>Palaeognathae</taxon>
        <taxon>Tinamiformes</taxon>
        <taxon>Tinamidae</taxon>
        <taxon>Nothoprocta</taxon>
    </lineage>
</organism>
<keyword evidence="4" id="KW-1185">Reference proteome</keyword>
<reference evidence="3" key="2">
    <citation type="submission" date="2025-09" db="UniProtKB">
        <authorList>
            <consortium name="Ensembl"/>
        </authorList>
    </citation>
    <scope>IDENTIFICATION</scope>
</reference>
<evidence type="ECO:0000313" key="4">
    <source>
        <dbReference type="Proteomes" id="UP000694420"/>
    </source>
</evidence>
<dbReference type="GO" id="GO:0005813">
    <property type="term" value="C:centrosome"/>
    <property type="evidence" value="ECO:0007669"/>
    <property type="project" value="UniProtKB-SubCell"/>
</dbReference>
<feature type="region of interest" description="Disordered" evidence="1">
    <location>
        <begin position="344"/>
        <end position="391"/>
    </location>
</feature>
<evidence type="ECO:0000256" key="1">
    <source>
        <dbReference type="SAM" id="MobiDB-lite"/>
    </source>
</evidence>
<dbReference type="GO" id="GO:0008017">
    <property type="term" value="F:microtubule binding"/>
    <property type="evidence" value="ECO:0007669"/>
    <property type="project" value="TreeGrafter"/>
</dbReference>